<feature type="region of interest" description="Disordered" evidence="1">
    <location>
        <begin position="1"/>
        <end position="46"/>
    </location>
</feature>
<evidence type="ECO:0000313" key="3">
    <source>
        <dbReference type="Proteomes" id="UP000789405"/>
    </source>
</evidence>
<feature type="compositionally biased region" description="Basic and acidic residues" evidence="1">
    <location>
        <begin position="1"/>
        <end position="11"/>
    </location>
</feature>
<evidence type="ECO:0000313" key="2">
    <source>
        <dbReference type="EMBL" id="CAG8759416.1"/>
    </source>
</evidence>
<gene>
    <name evidence="2" type="ORF">DERYTH_LOCUS17672</name>
</gene>
<reference evidence="2" key="1">
    <citation type="submission" date="2021-06" db="EMBL/GenBank/DDBJ databases">
        <authorList>
            <person name="Kallberg Y."/>
            <person name="Tangrot J."/>
            <person name="Rosling A."/>
        </authorList>
    </citation>
    <scope>NUCLEOTIDE SEQUENCE</scope>
    <source>
        <strain evidence="2">MA453B</strain>
    </source>
</reference>
<proteinExistence type="predicted"/>
<evidence type="ECO:0000256" key="1">
    <source>
        <dbReference type="SAM" id="MobiDB-lite"/>
    </source>
</evidence>
<accession>A0A9N9J1J9</accession>
<comment type="caution">
    <text evidence="2">The sequence shown here is derived from an EMBL/GenBank/DDBJ whole genome shotgun (WGS) entry which is preliminary data.</text>
</comment>
<dbReference type="EMBL" id="CAJVPY010016916">
    <property type="protein sequence ID" value="CAG8759416.1"/>
    <property type="molecule type" value="Genomic_DNA"/>
</dbReference>
<feature type="compositionally biased region" description="Acidic residues" evidence="1">
    <location>
        <begin position="150"/>
        <end position="169"/>
    </location>
</feature>
<dbReference type="AlphaFoldDB" id="A0A9N9J1J9"/>
<keyword evidence="3" id="KW-1185">Reference proteome</keyword>
<dbReference type="Proteomes" id="UP000789405">
    <property type="component" value="Unassembled WGS sequence"/>
</dbReference>
<organism evidence="2 3">
    <name type="scientific">Dentiscutata erythropus</name>
    <dbReference type="NCBI Taxonomy" id="1348616"/>
    <lineage>
        <taxon>Eukaryota</taxon>
        <taxon>Fungi</taxon>
        <taxon>Fungi incertae sedis</taxon>
        <taxon>Mucoromycota</taxon>
        <taxon>Glomeromycotina</taxon>
        <taxon>Glomeromycetes</taxon>
        <taxon>Diversisporales</taxon>
        <taxon>Gigasporaceae</taxon>
        <taxon>Dentiscutata</taxon>
    </lineage>
</organism>
<protein>
    <submittedName>
        <fullName evidence="2">14758_t:CDS:1</fullName>
    </submittedName>
</protein>
<sequence length="292" mass="34149">MPRSRNFKEILDSIPDSNSENVNPTTPTSTQRNEDRRRQANIENSIEPDSIETDIVISKYENMAIDGRNEVMIIEEKLGGLNSNNQSISEDIEENIEPSFLPKKKRRMYLNFQLNLDSTSDKKEFEEIDKELNENLVKRFNEESGKEAEELAEEIEESTEESDNEWHDEELDKQLAKEKIYSDSNEFEDYSAPNIDDNDQTGFKPNFNPPLEYEWILLWLLKFQSRFNLSEAAINTLIKFIYLILVEISDENQFSHYPNSIYMDDVVGSRNIKEQLEIKKCNHIEFPNVIGT</sequence>
<feature type="region of interest" description="Disordered" evidence="1">
    <location>
        <begin position="142"/>
        <end position="169"/>
    </location>
</feature>
<dbReference type="OrthoDB" id="10583677at2759"/>
<name>A0A9N9J1J9_9GLOM</name>
<feature type="compositionally biased region" description="Polar residues" evidence="1">
    <location>
        <begin position="15"/>
        <end position="31"/>
    </location>
</feature>